<name>V7CCP3_PHAVU</name>
<accession>V7CCP3</accession>
<dbReference type="InterPro" id="IPR004252">
    <property type="entry name" value="Probable_transposase_24"/>
</dbReference>
<feature type="compositionally biased region" description="Polar residues" evidence="1">
    <location>
        <begin position="84"/>
        <end position="98"/>
    </location>
</feature>
<feature type="region of interest" description="Disordered" evidence="1">
    <location>
        <begin position="1"/>
        <end position="29"/>
    </location>
</feature>
<dbReference type="STRING" id="3885.V7CCP3"/>
<feature type="region of interest" description="Disordered" evidence="1">
    <location>
        <begin position="77"/>
        <end position="98"/>
    </location>
</feature>
<dbReference type="OMA" id="QWASEEF"/>
<reference evidence="3" key="1">
    <citation type="journal article" date="2014" name="Nat. Genet.">
        <title>A reference genome for common bean and genome-wide analysis of dual domestications.</title>
        <authorList>
            <person name="Schmutz J."/>
            <person name="McClean P.E."/>
            <person name="Mamidi S."/>
            <person name="Wu G.A."/>
            <person name="Cannon S.B."/>
            <person name="Grimwood J."/>
            <person name="Jenkins J."/>
            <person name="Shu S."/>
            <person name="Song Q."/>
            <person name="Chavarro C."/>
            <person name="Torres-Torres M."/>
            <person name="Geffroy V."/>
            <person name="Moghaddam S.M."/>
            <person name="Gao D."/>
            <person name="Abernathy B."/>
            <person name="Barry K."/>
            <person name="Blair M."/>
            <person name="Brick M.A."/>
            <person name="Chovatia M."/>
            <person name="Gepts P."/>
            <person name="Goodstein D.M."/>
            <person name="Gonzales M."/>
            <person name="Hellsten U."/>
            <person name="Hyten D.L."/>
            <person name="Jia G."/>
            <person name="Kelly J.D."/>
            <person name="Kudrna D."/>
            <person name="Lee R."/>
            <person name="Richard M.M."/>
            <person name="Miklas P.N."/>
            <person name="Osorno J.M."/>
            <person name="Rodrigues J."/>
            <person name="Thareau V."/>
            <person name="Urrea C.A."/>
            <person name="Wang M."/>
            <person name="Yu Y."/>
            <person name="Zhang M."/>
            <person name="Wing R.A."/>
            <person name="Cregan P.B."/>
            <person name="Rokhsar D.S."/>
            <person name="Jackson S.A."/>
        </authorList>
    </citation>
    <scope>NUCLEOTIDE SEQUENCE [LARGE SCALE GENOMIC DNA]</scope>
    <source>
        <strain evidence="3">cv. G19833</strain>
    </source>
</reference>
<dbReference type="Gramene" id="ESW27967">
    <property type="protein sequence ID" value="ESW27967"/>
    <property type="gene ID" value="PHAVU_003G248100g"/>
</dbReference>
<evidence type="ECO:0000256" key="1">
    <source>
        <dbReference type="SAM" id="MobiDB-lite"/>
    </source>
</evidence>
<dbReference type="Pfam" id="PF03004">
    <property type="entry name" value="Transposase_24"/>
    <property type="match status" value="1"/>
</dbReference>
<proteinExistence type="predicted"/>
<sequence>MSNKNHGKEVTFCEHSTKQRSRRPSQITCASRPIAFPSIDSSFRTSQFAAQPLALGAFSSNSKPNVNQSFKTPKFAAQPLAPGASNSNSKPNVDQSFGTSQFAVNSTSNEINSTPDETNSTSESHGNYVKSVLNLDGQGFLPSRPTANGIGNIFKSHYTDPWPSWKKIPIRTRDLWFGEFLKKFSICPPDHWWARKNFEMRGAVIMKNNLNKARQRKIKPNWIGDSTWDILCQQWASEEFQKKSTIGKINKVSGCGGFGGSRHTCGSISTSQHKYNMTKMNGIPPTILELFCRTHQRRKDNSWVDKKSEQVNVMNYYLLF</sequence>
<keyword evidence="3" id="KW-1185">Reference proteome</keyword>
<dbReference type="Proteomes" id="UP000000226">
    <property type="component" value="Chromosome 3"/>
</dbReference>
<gene>
    <name evidence="2" type="ORF">PHAVU_003G248100g</name>
</gene>
<dbReference type="OrthoDB" id="1418522at2759"/>
<dbReference type="EMBL" id="CM002290">
    <property type="protein sequence ID" value="ESW27967.1"/>
    <property type="molecule type" value="Genomic_DNA"/>
</dbReference>
<dbReference type="AlphaFoldDB" id="V7CCP3"/>
<evidence type="ECO:0000313" key="2">
    <source>
        <dbReference type="EMBL" id="ESW27967.1"/>
    </source>
</evidence>
<protein>
    <submittedName>
        <fullName evidence="2">Uncharacterized protein</fullName>
    </submittedName>
</protein>
<evidence type="ECO:0000313" key="3">
    <source>
        <dbReference type="Proteomes" id="UP000000226"/>
    </source>
</evidence>
<feature type="compositionally biased region" description="Basic and acidic residues" evidence="1">
    <location>
        <begin position="1"/>
        <end position="17"/>
    </location>
</feature>
<organism evidence="2 3">
    <name type="scientific">Phaseolus vulgaris</name>
    <name type="common">Kidney bean</name>
    <name type="synonym">French bean</name>
    <dbReference type="NCBI Taxonomy" id="3885"/>
    <lineage>
        <taxon>Eukaryota</taxon>
        <taxon>Viridiplantae</taxon>
        <taxon>Streptophyta</taxon>
        <taxon>Embryophyta</taxon>
        <taxon>Tracheophyta</taxon>
        <taxon>Spermatophyta</taxon>
        <taxon>Magnoliopsida</taxon>
        <taxon>eudicotyledons</taxon>
        <taxon>Gunneridae</taxon>
        <taxon>Pentapetalae</taxon>
        <taxon>rosids</taxon>
        <taxon>fabids</taxon>
        <taxon>Fabales</taxon>
        <taxon>Fabaceae</taxon>
        <taxon>Papilionoideae</taxon>
        <taxon>50 kb inversion clade</taxon>
        <taxon>NPAAA clade</taxon>
        <taxon>indigoferoid/millettioid clade</taxon>
        <taxon>Phaseoleae</taxon>
        <taxon>Phaseolus</taxon>
    </lineage>
</organism>